<name>U4LTJ6_PYROM</name>
<evidence type="ECO:0000313" key="2">
    <source>
        <dbReference type="EMBL" id="CCX32885.1"/>
    </source>
</evidence>
<dbReference type="EMBL" id="HF935907">
    <property type="protein sequence ID" value="CCX32885.1"/>
    <property type="molecule type" value="Genomic_DNA"/>
</dbReference>
<feature type="compositionally biased region" description="Acidic residues" evidence="1">
    <location>
        <begin position="89"/>
        <end position="106"/>
    </location>
</feature>
<dbReference type="OrthoDB" id="5413415at2759"/>
<dbReference type="AlphaFoldDB" id="U4LTJ6"/>
<reference evidence="2 3" key="1">
    <citation type="journal article" date="2013" name="PLoS Genet.">
        <title>The genome and development-dependent transcriptomes of Pyronema confluens: a window into fungal evolution.</title>
        <authorList>
            <person name="Traeger S."/>
            <person name="Altegoer F."/>
            <person name="Freitag M."/>
            <person name="Gabaldon T."/>
            <person name="Kempken F."/>
            <person name="Kumar A."/>
            <person name="Marcet-Houben M."/>
            <person name="Poggeler S."/>
            <person name="Stajich J.E."/>
            <person name="Nowrousian M."/>
        </authorList>
    </citation>
    <scope>NUCLEOTIDE SEQUENCE [LARGE SCALE GENOMIC DNA]</scope>
    <source>
        <strain evidence="3">CBS 100304</strain>
        <tissue evidence="2">Vegetative mycelium</tissue>
    </source>
</reference>
<evidence type="ECO:0000256" key="1">
    <source>
        <dbReference type="SAM" id="MobiDB-lite"/>
    </source>
</evidence>
<feature type="region of interest" description="Disordered" evidence="1">
    <location>
        <begin position="219"/>
        <end position="251"/>
    </location>
</feature>
<gene>
    <name evidence="2" type="ORF">PCON_13736</name>
</gene>
<feature type="region of interest" description="Disordered" evidence="1">
    <location>
        <begin position="1"/>
        <end position="106"/>
    </location>
</feature>
<keyword evidence="3" id="KW-1185">Reference proteome</keyword>
<proteinExistence type="predicted"/>
<feature type="compositionally biased region" description="Basic residues" evidence="1">
    <location>
        <begin position="7"/>
        <end position="17"/>
    </location>
</feature>
<dbReference type="Proteomes" id="UP000018144">
    <property type="component" value="Unassembled WGS sequence"/>
</dbReference>
<feature type="compositionally biased region" description="Acidic residues" evidence="1">
    <location>
        <begin position="59"/>
        <end position="74"/>
    </location>
</feature>
<evidence type="ECO:0000313" key="3">
    <source>
        <dbReference type="Proteomes" id="UP000018144"/>
    </source>
</evidence>
<dbReference type="OMA" id="FNDHEDE"/>
<protein>
    <submittedName>
        <fullName evidence="2">Uncharacterized protein</fullName>
    </submittedName>
</protein>
<dbReference type="eggNOG" id="ENOG502T00U">
    <property type="taxonomic scope" value="Eukaryota"/>
</dbReference>
<sequence length="251" mass="28400">MVLHNDKWHRKAKRTYIRKGGEIEPKKGTVDPTKPAIPTAAADPKPGEAPGAPIKDGEAGSEEEQEEEEEEEDGDYRRRKVGSNAWRYEEEEPEFPLEANPDEPQEPEIDYVALTLERTKGQLKDEAEVSTSIDHEFLAESWGAPKKKPTVQKVKIDEGILNIREKIEIRNNAEAFKARFGSKAKARAPKGIQKEKEEGVDDIDDFLEELSLIEKEKKPVVQKETQVPKPKTISTTKDEDDEWLDSMLGGR</sequence>
<accession>U4LTJ6</accession>
<organism evidence="2 3">
    <name type="scientific">Pyronema omphalodes (strain CBS 100304)</name>
    <name type="common">Pyronema confluens</name>
    <dbReference type="NCBI Taxonomy" id="1076935"/>
    <lineage>
        <taxon>Eukaryota</taxon>
        <taxon>Fungi</taxon>
        <taxon>Dikarya</taxon>
        <taxon>Ascomycota</taxon>
        <taxon>Pezizomycotina</taxon>
        <taxon>Pezizomycetes</taxon>
        <taxon>Pezizales</taxon>
        <taxon>Pyronemataceae</taxon>
        <taxon>Pyronema</taxon>
    </lineage>
</organism>
<feature type="compositionally biased region" description="Basic and acidic residues" evidence="1">
    <location>
        <begin position="19"/>
        <end position="29"/>
    </location>
</feature>